<sequence length="240" mass="26393">MRHKNSVALHDATLAPSKSLVLTRLALSLSLAAITLPALAGRPMLNDDATLVDHCQLESWVERQAGANTFWAIPACQAFGVEWGIGLAKTPGGEPQQYAFAAKTELKTLESNGFGITAQLAYQFAADARQEGDWLLNLAYTRSLADDAVLIHTNLGHLKRDSATNDWVAGVAAQFAVRENHWVFAELYREQAGRPLYQIGYLAELIPERLQLDVSYSNGLDRSGREDLFTAGLVFFFSLR</sequence>
<dbReference type="EMBL" id="AHTH01000039">
    <property type="protein sequence ID" value="EHR40397.1"/>
    <property type="molecule type" value="Genomic_DNA"/>
</dbReference>
<dbReference type="STRING" id="1129374.AJE_11869"/>
<gene>
    <name evidence="1" type="ORF">AJE_11869</name>
</gene>
<dbReference type="AlphaFoldDB" id="H3ZG77"/>
<dbReference type="eggNOG" id="ENOG502ZAP2">
    <property type="taxonomic scope" value="Bacteria"/>
</dbReference>
<evidence type="ECO:0000313" key="2">
    <source>
        <dbReference type="Proteomes" id="UP000012046"/>
    </source>
</evidence>
<reference evidence="1 2" key="1">
    <citation type="journal article" date="2012" name="J. Bacteriol.">
        <title>Genome Sequence of Extracellular-Protease-Producing Alishewanella jeotgali Isolated from Traditional Korean Fermented Seafood.</title>
        <authorList>
            <person name="Jung J."/>
            <person name="Chun J."/>
            <person name="Park W."/>
        </authorList>
    </citation>
    <scope>NUCLEOTIDE SEQUENCE [LARGE SCALE GENOMIC DNA]</scope>
    <source>
        <strain evidence="1 2">KCTC 22429</strain>
    </source>
</reference>
<evidence type="ECO:0000313" key="1">
    <source>
        <dbReference type="EMBL" id="EHR40397.1"/>
    </source>
</evidence>
<proteinExistence type="predicted"/>
<accession>H3ZG77</accession>
<dbReference type="Proteomes" id="UP000012046">
    <property type="component" value="Unassembled WGS sequence"/>
</dbReference>
<protein>
    <submittedName>
        <fullName evidence="1">Uncharacterized protein</fullName>
    </submittedName>
</protein>
<name>H3ZG77_9ALTE</name>
<dbReference type="PATRIC" id="fig|1129374.4.peg.2358"/>
<organism evidence="1 2">
    <name type="scientific">Alishewanella jeotgali KCTC 22429</name>
    <dbReference type="NCBI Taxonomy" id="1129374"/>
    <lineage>
        <taxon>Bacteria</taxon>
        <taxon>Pseudomonadati</taxon>
        <taxon>Pseudomonadota</taxon>
        <taxon>Gammaproteobacteria</taxon>
        <taxon>Alteromonadales</taxon>
        <taxon>Alteromonadaceae</taxon>
        <taxon>Alishewanella</taxon>
    </lineage>
</organism>
<dbReference type="RefSeq" id="WP_008951056.1">
    <property type="nucleotide sequence ID" value="NZ_AHTH01000039.1"/>
</dbReference>
<comment type="caution">
    <text evidence="1">The sequence shown here is derived from an EMBL/GenBank/DDBJ whole genome shotgun (WGS) entry which is preliminary data.</text>
</comment>
<keyword evidence="2" id="KW-1185">Reference proteome</keyword>